<comment type="caution">
    <text evidence="2">The sequence shown here is derived from an EMBL/GenBank/DDBJ whole genome shotgun (WGS) entry which is preliminary data.</text>
</comment>
<dbReference type="PANTHER" id="PTHR42085:SF2">
    <property type="entry name" value="F-BOX DOMAIN-CONTAINING PROTEIN"/>
    <property type="match status" value="1"/>
</dbReference>
<name>A0A9N9KMI4_9HELO</name>
<evidence type="ECO:0000256" key="1">
    <source>
        <dbReference type="SAM" id="Coils"/>
    </source>
</evidence>
<dbReference type="OrthoDB" id="5413827at2759"/>
<keyword evidence="3" id="KW-1185">Reference proteome</keyword>
<evidence type="ECO:0000313" key="2">
    <source>
        <dbReference type="EMBL" id="CAG8949728.1"/>
    </source>
</evidence>
<organism evidence="2 3">
    <name type="scientific">Hymenoscyphus fraxineus</name>
    <dbReference type="NCBI Taxonomy" id="746836"/>
    <lineage>
        <taxon>Eukaryota</taxon>
        <taxon>Fungi</taxon>
        <taxon>Dikarya</taxon>
        <taxon>Ascomycota</taxon>
        <taxon>Pezizomycotina</taxon>
        <taxon>Leotiomycetes</taxon>
        <taxon>Helotiales</taxon>
        <taxon>Helotiaceae</taxon>
        <taxon>Hymenoscyphus</taxon>
    </lineage>
</organism>
<dbReference type="EMBL" id="CAJVRL010000025">
    <property type="protein sequence ID" value="CAG8949728.1"/>
    <property type="molecule type" value="Genomic_DNA"/>
</dbReference>
<dbReference type="Proteomes" id="UP000696280">
    <property type="component" value="Unassembled WGS sequence"/>
</dbReference>
<dbReference type="InterPro" id="IPR038883">
    <property type="entry name" value="AN11006-like"/>
</dbReference>
<sequence>LAPDYTHSSSQDNTTDTTTHYFTCDEQCVPDNIFEMGDRNDEIMGVDRTCWFLRIPLEIRMKIYSYLVAGSKHLNLYSLNDESPKYSQLKLGDPKFKLRILAVNSQIYNEASSLFFSNVTIHLGVMGLKDLVPNEWNHENMYYPSHITNRTPPRITKDESHQTWNSIWACDPMVWVASGERHQPRKPGQNPYKNERLKYLNGSWQGFLQPHIFTQFQKFSITITLEDLWEYWEEEYDIPESGIYTIRDFAAASHLFAILTKLLSGVTFLKHLEIILDVDEEGLDWGHPLEEDKDTSERLLSDGIIQSDENGFLYYFGMLDNVQNFDIKVVSKRDDLSPSNTEYRTLEGKSKRVIEELKKELAIRFSKQPVPLSTTEIVRQIARVQGNALGTTRLQLRTIQDRKNLSSESEETLLQMLELQREHQKKMNEMQRRIHAQIKEGVDNRTRISTNFDWVLLPGALPPWFIIPDT</sequence>
<protein>
    <recommendedName>
        <fullName evidence="4">F-box domain-containing protein</fullName>
    </recommendedName>
</protein>
<gene>
    <name evidence="2" type="ORF">HYFRA_00004047</name>
</gene>
<keyword evidence="1" id="KW-0175">Coiled coil</keyword>
<feature type="coiled-coil region" evidence="1">
    <location>
        <begin position="402"/>
        <end position="440"/>
    </location>
</feature>
<feature type="non-terminal residue" evidence="2">
    <location>
        <position position="1"/>
    </location>
</feature>
<proteinExistence type="predicted"/>
<reference evidence="2" key="1">
    <citation type="submission" date="2021-07" db="EMBL/GenBank/DDBJ databases">
        <authorList>
            <person name="Durling M."/>
        </authorList>
    </citation>
    <scope>NUCLEOTIDE SEQUENCE</scope>
</reference>
<evidence type="ECO:0000313" key="3">
    <source>
        <dbReference type="Proteomes" id="UP000696280"/>
    </source>
</evidence>
<accession>A0A9N9KMI4</accession>
<dbReference type="AlphaFoldDB" id="A0A9N9KMI4"/>
<evidence type="ECO:0008006" key="4">
    <source>
        <dbReference type="Google" id="ProtNLM"/>
    </source>
</evidence>
<dbReference type="PANTHER" id="PTHR42085">
    <property type="entry name" value="F-BOX DOMAIN-CONTAINING PROTEIN"/>
    <property type="match status" value="1"/>
</dbReference>